<dbReference type="Gene3D" id="3.30.559.10">
    <property type="entry name" value="Chloramphenicol acetyltransferase-like domain"/>
    <property type="match status" value="1"/>
</dbReference>
<dbReference type="SUPFAM" id="SSF52777">
    <property type="entry name" value="CoA-dependent acyltransferases"/>
    <property type="match status" value="1"/>
</dbReference>
<dbReference type="AlphaFoldDB" id="A0A4Q7NYB0"/>
<dbReference type="Proteomes" id="UP000292927">
    <property type="component" value="Unassembled WGS sequence"/>
</dbReference>
<dbReference type="InterPro" id="IPR023213">
    <property type="entry name" value="CAT-like_dom_sf"/>
</dbReference>
<evidence type="ECO:0000313" key="1">
    <source>
        <dbReference type="EMBL" id="RZS92403.1"/>
    </source>
</evidence>
<dbReference type="RefSeq" id="WP_130436342.1">
    <property type="nucleotide sequence ID" value="NZ_SGXF01000009.1"/>
</dbReference>
<keyword evidence="2" id="KW-1185">Reference proteome</keyword>
<accession>A0A4Q7NYB0</accession>
<proteinExistence type="predicted"/>
<protein>
    <submittedName>
        <fullName evidence="1">Condensation domain-containing protein</fullName>
    </submittedName>
</protein>
<name>A0A4Q7NYB0_9FIRM</name>
<organism evidence="1 2">
    <name type="scientific">Cuneatibacter caecimuris</name>
    <dbReference type="NCBI Taxonomy" id="1796618"/>
    <lineage>
        <taxon>Bacteria</taxon>
        <taxon>Bacillati</taxon>
        <taxon>Bacillota</taxon>
        <taxon>Clostridia</taxon>
        <taxon>Lachnospirales</taxon>
        <taxon>Lachnospiraceae</taxon>
        <taxon>Cuneatibacter</taxon>
    </lineage>
</organism>
<sequence>MKPFKNYVYTERAHFMCPNMHFGIMAQIKSRYDEKQVRQSVEILQKSHPFLQSIIAEEADTGRFYYQVQDDLKIPVIRKADIGLWQQDYDEISIQGWEVQKECLLKILIYPAEKEFQILLIAHHLLCDGRGLLQLAEEFAGHYVKGSAPHFVEERLIQSLNDLPAGSDLPLVSKLVIDSANRKWKKEQQRVKYETYKEFERSFLRNNKIIRDINTIGKRELEEIQALCKQHEVSVNDFLIAKMMLEDHTDKVVIAADIRSEAGCYRQGAMGNYATAFSVVVKKKEEDIFSLAKAVASKVSNICRRPQKKMLVLACYIHMLPELIGAVAISTLGDLESKAGAFVGKNLFGYGTQNGCSITNLGKIESDVLASAVFIPPASPANRKTSGVLTVNGTMKICSAIKNPARAASSHIQGLPG</sequence>
<comment type="caution">
    <text evidence="1">The sequence shown here is derived from an EMBL/GenBank/DDBJ whole genome shotgun (WGS) entry which is preliminary data.</text>
</comment>
<evidence type="ECO:0000313" key="2">
    <source>
        <dbReference type="Proteomes" id="UP000292927"/>
    </source>
</evidence>
<reference evidence="1 2" key="1">
    <citation type="submission" date="2019-02" db="EMBL/GenBank/DDBJ databases">
        <title>Genomic Encyclopedia of Type Strains, Phase IV (KMG-IV): sequencing the most valuable type-strain genomes for metagenomic binning, comparative biology and taxonomic classification.</title>
        <authorList>
            <person name="Goeker M."/>
        </authorList>
    </citation>
    <scope>NUCLEOTIDE SEQUENCE [LARGE SCALE GENOMIC DNA]</scope>
    <source>
        <strain evidence="1 2">DSM 29486</strain>
    </source>
</reference>
<dbReference type="EMBL" id="SGXF01000009">
    <property type="protein sequence ID" value="RZS92403.1"/>
    <property type="molecule type" value="Genomic_DNA"/>
</dbReference>
<dbReference type="OrthoDB" id="1974188at2"/>
<gene>
    <name evidence="1" type="ORF">EV209_3117</name>
</gene>